<dbReference type="RefSeq" id="XP_041189451.1">
    <property type="nucleotide sequence ID" value="XM_041342248.1"/>
</dbReference>
<sequence>MDLGGQGQDMQMVGDEDVKVCKSTFIVCLKRAKAHVIANTAHRTGSLQCIKEAIHWAFHAEVYQHASALEAYQMCFELFDSHVMTRSSIISRWEAATAFRGAQSLPVDAASCAIRRDNLRRAVELMEQGRGQQWSLASRLRTPLEDLESIVPELARKFLQLSKHLSDAQRAAASTDRAAADRAAIEYRSFLQIYV</sequence>
<evidence type="ECO:0000313" key="1">
    <source>
        <dbReference type="EMBL" id="KAG1810555.1"/>
    </source>
</evidence>
<dbReference type="AlphaFoldDB" id="A0A9P7E456"/>
<protein>
    <submittedName>
        <fullName evidence="1">Uncharacterized protein</fullName>
    </submittedName>
</protein>
<accession>A0A9P7E456</accession>
<gene>
    <name evidence="1" type="ORF">BJ212DRAFT_1579416</name>
</gene>
<comment type="caution">
    <text evidence="1">The sequence shown here is derived from an EMBL/GenBank/DDBJ whole genome shotgun (WGS) entry which is preliminary data.</text>
</comment>
<organism evidence="1 2">
    <name type="scientific">Suillus subaureus</name>
    <dbReference type="NCBI Taxonomy" id="48587"/>
    <lineage>
        <taxon>Eukaryota</taxon>
        <taxon>Fungi</taxon>
        <taxon>Dikarya</taxon>
        <taxon>Basidiomycota</taxon>
        <taxon>Agaricomycotina</taxon>
        <taxon>Agaricomycetes</taxon>
        <taxon>Agaricomycetidae</taxon>
        <taxon>Boletales</taxon>
        <taxon>Suillineae</taxon>
        <taxon>Suillaceae</taxon>
        <taxon>Suillus</taxon>
    </lineage>
</organism>
<proteinExistence type="predicted"/>
<dbReference type="Proteomes" id="UP000807769">
    <property type="component" value="Unassembled WGS sequence"/>
</dbReference>
<keyword evidence="2" id="KW-1185">Reference proteome</keyword>
<evidence type="ECO:0000313" key="2">
    <source>
        <dbReference type="Proteomes" id="UP000807769"/>
    </source>
</evidence>
<reference evidence="1" key="1">
    <citation type="journal article" date="2020" name="New Phytol.">
        <title>Comparative genomics reveals dynamic genome evolution in host specialist ectomycorrhizal fungi.</title>
        <authorList>
            <person name="Lofgren L.A."/>
            <person name="Nguyen N.H."/>
            <person name="Vilgalys R."/>
            <person name="Ruytinx J."/>
            <person name="Liao H.L."/>
            <person name="Branco S."/>
            <person name="Kuo A."/>
            <person name="LaButti K."/>
            <person name="Lipzen A."/>
            <person name="Andreopoulos W."/>
            <person name="Pangilinan J."/>
            <person name="Riley R."/>
            <person name="Hundley H."/>
            <person name="Na H."/>
            <person name="Barry K."/>
            <person name="Grigoriev I.V."/>
            <person name="Stajich J.E."/>
            <person name="Kennedy P.G."/>
        </authorList>
    </citation>
    <scope>NUCLEOTIDE SEQUENCE</scope>
    <source>
        <strain evidence="1">MN1</strain>
    </source>
</reference>
<name>A0A9P7E456_9AGAM</name>
<dbReference type="GeneID" id="64636264"/>
<dbReference type="OrthoDB" id="2688973at2759"/>
<dbReference type="EMBL" id="JABBWG010000032">
    <property type="protein sequence ID" value="KAG1810555.1"/>
    <property type="molecule type" value="Genomic_DNA"/>
</dbReference>